<evidence type="ECO:0000313" key="9">
    <source>
        <dbReference type="EMBL" id="NIJ12327.1"/>
    </source>
</evidence>
<dbReference type="PANTHER" id="PTHR45754">
    <property type="entry name" value="METHYLENETETRAHYDROFOLATE REDUCTASE"/>
    <property type="match status" value="1"/>
</dbReference>
<dbReference type="GO" id="GO:0071949">
    <property type="term" value="F:FAD binding"/>
    <property type="evidence" value="ECO:0007669"/>
    <property type="project" value="TreeGrafter"/>
</dbReference>
<dbReference type="AlphaFoldDB" id="A0A7X5ZR13"/>
<dbReference type="GO" id="GO:0005829">
    <property type="term" value="C:cytosol"/>
    <property type="evidence" value="ECO:0007669"/>
    <property type="project" value="TreeGrafter"/>
</dbReference>
<dbReference type="Proteomes" id="UP000545493">
    <property type="component" value="Unassembled WGS sequence"/>
</dbReference>
<comment type="similarity">
    <text evidence="3 8">Belongs to the methylenetetrahydrofolate reductase family.</text>
</comment>
<dbReference type="InterPro" id="IPR029041">
    <property type="entry name" value="FAD-linked_oxidoreductase-like"/>
</dbReference>
<comment type="catalytic activity">
    <reaction evidence="7">
        <text>(6S)-5-methyl-5,6,7,8-tetrahydrofolate + NAD(+) = (6R)-5,10-methylene-5,6,7,8-tetrahydrofolate + NADH + H(+)</text>
        <dbReference type="Rhea" id="RHEA:19821"/>
        <dbReference type="ChEBI" id="CHEBI:15378"/>
        <dbReference type="ChEBI" id="CHEBI:15636"/>
        <dbReference type="ChEBI" id="CHEBI:18608"/>
        <dbReference type="ChEBI" id="CHEBI:57540"/>
        <dbReference type="ChEBI" id="CHEBI:57945"/>
        <dbReference type="EC" id="1.5.1.54"/>
    </reaction>
    <physiologicalReaction direction="right-to-left" evidence="7">
        <dbReference type="Rhea" id="RHEA:19823"/>
    </physiologicalReaction>
</comment>
<comment type="pathway">
    <text evidence="2 8">One-carbon metabolism; tetrahydrofolate interconversion.</text>
</comment>
<sequence>MSLAEAFAAGRFAVTAELGPPRGADPEQVEARARLLRGRVDAVNVTDNPGATVRMSSLAAAVLVLRAGVEPVMQLTGRDRNRMAVQADLLGAGALGIPNVLLLAGDPPGAQAVPVFDLDSVQLVWTASMLRDRGRLLSGSRVDPPPHWRIGSVENPFVPPVRERAARLGKKIAAGAEFVQTQFVFDVAGFARWMAAVRALGLHERCRILAGVGYPRTPAMLHHLRTGLPGVRVPDAVADRLLGVAPRRFRQEGLRLCTEIVGRVREIEGVAGVHVMAFGDEAAVVEIVEHAGLAG</sequence>
<evidence type="ECO:0000313" key="10">
    <source>
        <dbReference type="Proteomes" id="UP000545493"/>
    </source>
</evidence>
<dbReference type="Pfam" id="PF02219">
    <property type="entry name" value="MTHFR"/>
    <property type="match status" value="1"/>
</dbReference>
<evidence type="ECO:0000256" key="3">
    <source>
        <dbReference type="ARBA" id="ARBA00006743"/>
    </source>
</evidence>
<dbReference type="RefSeq" id="WP_167170910.1">
    <property type="nucleotide sequence ID" value="NZ_JAAOYM010000001.1"/>
</dbReference>
<dbReference type="GO" id="GO:0106312">
    <property type="term" value="F:methylenetetrahydrofolate reductase (NADH) activity"/>
    <property type="evidence" value="ECO:0007669"/>
    <property type="project" value="UniProtKB-EC"/>
</dbReference>
<dbReference type="PANTHER" id="PTHR45754:SF3">
    <property type="entry name" value="METHYLENETETRAHYDROFOLATE REDUCTASE (NADPH)"/>
    <property type="match status" value="1"/>
</dbReference>
<dbReference type="InterPro" id="IPR003171">
    <property type="entry name" value="Mehydrof_redctse-like"/>
</dbReference>
<dbReference type="GO" id="GO:0009086">
    <property type="term" value="P:methionine biosynthetic process"/>
    <property type="evidence" value="ECO:0007669"/>
    <property type="project" value="TreeGrafter"/>
</dbReference>
<keyword evidence="4 8" id="KW-0285">Flavoprotein</keyword>
<dbReference type="CDD" id="cd00537">
    <property type="entry name" value="MTHFR"/>
    <property type="match status" value="1"/>
</dbReference>
<name>A0A7X5ZR13_9PSEU</name>
<evidence type="ECO:0000256" key="4">
    <source>
        <dbReference type="ARBA" id="ARBA00022630"/>
    </source>
</evidence>
<keyword evidence="6 8" id="KW-0560">Oxidoreductase</keyword>
<dbReference type="UniPathway" id="UPA00193"/>
<keyword evidence="5 8" id="KW-0274">FAD</keyword>
<evidence type="ECO:0000256" key="5">
    <source>
        <dbReference type="ARBA" id="ARBA00022827"/>
    </source>
</evidence>
<dbReference type="SUPFAM" id="SSF51730">
    <property type="entry name" value="FAD-linked oxidoreductase"/>
    <property type="match status" value="1"/>
</dbReference>
<protein>
    <recommendedName>
        <fullName evidence="8">Methylenetetrahydrofolate reductase</fullName>
    </recommendedName>
</protein>
<evidence type="ECO:0000256" key="1">
    <source>
        <dbReference type="ARBA" id="ARBA00001974"/>
    </source>
</evidence>
<accession>A0A7X5ZR13</accession>
<organism evidence="9 10">
    <name type="scientific">Saccharomonospora amisosensis</name>
    <dbReference type="NCBI Taxonomy" id="1128677"/>
    <lineage>
        <taxon>Bacteria</taxon>
        <taxon>Bacillati</taxon>
        <taxon>Actinomycetota</taxon>
        <taxon>Actinomycetes</taxon>
        <taxon>Pseudonocardiales</taxon>
        <taxon>Pseudonocardiaceae</taxon>
        <taxon>Saccharomonospora</taxon>
    </lineage>
</organism>
<proteinExistence type="inferred from homology"/>
<evidence type="ECO:0000256" key="2">
    <source>
        <dbReference type="ARBA" id="ARBA00004777"/>
    </source>
</evidence>
<evidence type="ECO:0000256" key="7">
    <source>
        <dbReference type="ARBA" id="ARBA00048628"/>
    </source>
</evidence>
<dbReference type="Gene3D" id="3.20.20.220">
    <property type="match status" value="1"/>
</dbReference>
<evidence type="ECO:0000256" key="6">
    <source>
        <dbReference type="ARBA" id="ARBA00023002"/>
    </source>
</evidence>
<gene>
    <name evidence="9" type="ORF">FHU38_002671</name>
</gene>
<dbReference type="GO" id="GO:0035999">
    <property type="term" value="P:tetrahydrofolate interconversion"/>
    <property type="evidence" value="ECO:0007669"/>
    <property type="project" value="UniProtKB-UniPathway"/>
</dbReference>
<comment type="caution">
    <text evidence="9">The sequence shown here is derived from an EMBL/GenBank/DDBJ whole genome shotgun (WGS) entry which is preliminary data.</text>
</comment>
<keyword evidence="10" id="KW-1185">Reference proteome</keyword>
<evidence type="ECO:0000256" key="8">
    <source>
        <dbReference type="RuleBase" id="RU003862"/>
    </source>
</evidence>
<comment type="cofactor">
    <cofactor evidence="1 8">
        <name>FAD</name>
        <dbReference type="ChEBI" id="CHEBI:57692"/>
    </cofactor>
</comment>
<dbReference type="EMBL" id="JAAOYM010000001">
    <property type="protein sequence ID" value="NIJ12327.1"/>
    <property type="molecule type" value="Genomic_DNA"/>
</dbReference>
<reference evidence="9 10" key="1">
    <citation type="submission" date="2020-03" db="EMBL/GenBank/DDBJ databases">
        <title>Sequencing the genomes of 1000 actinobacteria strains.</title>
        <authorList>
            <person name="Klenk H.-P."/>
        </authorList>
    </citation>
    <scope>NUCLEOTIDE SEQUENCE [LARGE SCALE GENOMIC DNA]</scope>
    <source>
        <strain evidence="9 10">DSM 45685</strain>
    </source>
</reference>